<sequence>MFSLVRKAAFGRCLLSYASYGHPAISLICRGYAETAAVRRKPSKRMIELAQDLMKRGAPKIEGGIATLSAQEIEAWIEKITKETDIDLPPTKPQLALVQAMVNQGVPNADKLREGMTWRELKAWIDEAKDLGWKRLAFASHIESKQRNEPATAAELAYAREMAAYAGLEVPYAAGDAKRGEVANLIAQARAELIRQKKSLRGPAVPSGPSTWPQRVRLRKLGAQVTEGLTWGEAEKRLQELHALAKARRNERRGTAASGEKGIAKEAVERDLVEESPKMKSTEEVDRARSEEDNPEWARIRMLRKELRALEYSAPSTQQQTKRLLELSAQLLPRLTWGEAHERLKKLERAVKSQNVKSSGTAARAKKANGKEIVGRELVKESAEMKSAGKVDGAKSKEETAEGARRRMLRKGQRGERYRRPAAKWQKDRLRELGAQWPEGLTWVEADERLKELRRAAKRLEKKDGGAAASTEMTTLGSELAERREEMKLTEAVDGANSEKEKAAVGEKTDGETGSASAEGGAAEGTVGQGSRETPELSEGSAQGENARP</sequence>
<feature type="compositionally biased region" description="Basic and acidic residues" evidence="1">
    <location>
        <begin position="413"/>
        <end position="425"/>
    </location>
</feature>
<feature type="compositionally biased region" description="Basic and acidic residues" evidence="1">
    <location>
        <begin position="262"/>
        <end position="294"/>
    </location>
</feature>
<name>A0A165JZV4_9BASI</name>
<keyword evidence="3" id="KW-1185">Reference proteome</keyword>
<feature type="compositionally biased region" description="Basic and acidic residues" evidence="1">
    <location>
        <begin position="369"/>
        <end position="405"/>
    </location>
</feature>
<feature type="compositionally biased region" description="Basic and acidic residues" evidence="1">
    <location>
        <begin position="480"/>
        <end position="511"/>
    </location>
</feature>
<proteinExistence type="predicted"/>
<feature type="region of interest" description="Disordered" evidence="1">
    <location>
        <begin position="358"/>
        <end position="425"/>
    </location>
</feature>
<dbReference type="Proteomes" id="UP000076842">
    <property type="component" value="Unassembled WGS sequence"/>
</dbReference>
<dbReference type="OrthoDB" id="3400080at2759"/>
<gene>
    <name evidence="2" type="ORF">CALCODRAFT_204369</name>
</gene>
<evidence type="ECO:0000313" key="2">
    <source>
        <dbReference type="EMBL" id="KZT62480.1"/>
    </source>
</evidence>
<dbReference type="InParanoid" id="A0A165JZV4"/>
<dbReference type="AlphaFoldDB" id="A0A165JZV4"/>
<evidence type="ECO:0000256" key="1">
    <source>
        <dbReference type="SAM" id="MobiDB-lite"/>
    </source>
</evidence>
<feature type="compositionally biased region" description="Polar residues" evidence="1">
    <location>
        <begin position="540"/>
        <end position="549"/>
    </location>
</feature>
<accession>A0A165JZV4</accession>
<feature type="region of interest" description="Disordered" evidence="1">
    <location>
        <begin position="248"/>
        <end position="294"/>
    </location>
</feature>
<evidence type="ECO:0000313" key="3">
    <source>
        <dbReference type="Proteomes" id="UP000076842"/>
    </source>
</evidence>
<feature type="compositionally biased region" description="Low complexity" evidence="1">
    <location>
        <begin position="512"/>
        <end position="531"/>
    </location>
</feature>
<feature type="region of interest" description="Disordered" evidence="1">
    <location>
        <begin position="459"/>
        <end position="549"/>
    </location>
</feature>
<organism evidence="2 3">
    <name type="scientific">Calocera cornea HHB12733</name>
    <dbReference type="NCBI Taxonomy" id="1353952"/>
    <lineage>
        <taxon>Eukaryota</taxon>
        <taxon>Fungi</taxon>
        <taxon>Dikarya</taxon>
        <taxon>Basidiomycota</taxon>
        <taxon>Agaricomycotina</taxon>
        <taxon>Dacrymycetes</taxon>
        <taxon>Dacrymycetales</taxon>
        <taxon>Dacrymycetaceae</taxon>
        <taxon>Calocera</taxon>
    </lineage>
</organism>
<protein>
    <submittedName>
        <fullName evidence="2">Uncharacterized protein</fullName>
    </submittedName>
</protein>
<dbReference type="EMBL" id="KV423916">
    <property type="protein sequence ID" value="KZT62480.1"/>
    <property type="molecule type" value="Genomic_DNA"/>
</dbReference>
<reference evidence="2 3" key="1">
    <citation type="journal article" date="2016" name="Mol. Biol. Evol.">
        <title>Comparative Genomics of Early-Diverging Mushroom-Forming Fungi Provides Insights into the Origins of Lignocellulose Decay Capabilities.</title>
        <authorList>
            <person name="Nagy L.G."/>
            <person name="Riley R."/>
            <person name="Tritt A."/>
            <person name="Adam C."/>
            <person name="Daum C."/>
            <person name="Floudas D."/>
            <person name="Sun H."/>
            <person name="Yadav J.S."/>
            <person name="Pangilinan J."/>
            <person name="Larsson K.H."/>
            <person name="Matsuura K."/>
            <person name="Barry K."/>
            <person name="Labutti K."/>
            <person name="Kuo R."/>
            <person name="Ohm R.A."/>
            <person name="Bhattacharya S.S."/>
            <person name="Shirouzu T."/>
            <person name="Yoshinaga Y."/>
            <person name="Martin F.M."/>
            <person name="Grigoriev I.V."/>
            <person name="Hibbett D.S."/>
        </authorList>
    </citation>
    <scope>NUCLEOTIDE SEQUENCE [LARGE SCALE GENOMIC DNA]</scope>
    <source>
        <strain evidence="2 3">HHB12733</strain>
    </source>
</reference>